<dbReference type="eggNOG" id="COG1132">
    <property type="taxonomic scope" value="Bacteria"/>
</dbReference>
<evidence type="ECO:0000256" key="3">
    <source>
        <dbReference type="ARBA" id="ARBA00022741"/>
    </source>
</evidence>
<dbReference type="InterPro" id="IPR027417">
    <property type="entry name" value="P-loop_NTPase"/>
</dbReference>
<feature type="domain" description="ABC transporter" evidence="8">
    <location>
        <begin position="324"/>
        <end position="558"/>
    </location>
</feature>
<dbReference type="InterPro" id="IPR011527">
    <property type="entry name" value="ABC1_TM_dom"/>
</dbReference>
<dbReference type="EMBL" id="AZFW01000040">
    <property type="protein sequence ID" value="KRM27828.1"/>
    <property type="molecule type" value="Genomic_DNA"/>
</dbReference>
<dbReference type="SUPFAM" id="SSF52540">
    <property type="entry name" value="P-loop containing nucleoside triphosphate hydrolases"/>
    <property type="match status" value="1"/>
</dbReference>
<evidence type="ECO:0000313" key="11">
    <source>
        <dbReference type="Proteomes" id="UP000050949"/>
    </source>
</evidence>
<dbReference type="Pfam" id="PF00664">
    <property type="entry name" value="ABC_membrane"/>
    <property type="match status" value="1"/>
</dbReference>
<evidence type="ECO:0000259" key="9">
    <source>
        <dbReference type="PROSITE" id="PS50929"/>
    </source>
</evidence>
<dbReference type="RefSeq" id="WP_027828159.1">
    <property type="nucleotide sequence ID" value="NZ_AUEH01000013.1"/>
</dbReference>
<reference evidence="10 11" key="1">
    <citation type="journal article" date="2015" name="Genome Announc.">
        <title>Expanding the biotechnology potential of lactobacilli through comparative genomics of 213 strains and associated genera.</title>
        <authorList>
            <person name="Sun Z."/>
            <person name="Harris H.M."/>
            <person name="McCann A."/>
            <person name="Guo C."/>
            <person name="Argimon S."/>
            <person name="Zhang W."/>
            <person name="Yang X."/>
            <person name="Jeffery I.B."/>
            <person name="Cooney J.C."/>
            <person name="Kagawa T.F."/>
            <person name="Liu W."/>
            <person name="Song Y."/>
            <person name="Salvetti E."/>
            <person name="Wrobel A."/>
            <person name="Rasinkangas P."/>
            <person name="Parkhill J."/>
            <person name="Rea M.C."/>
            <person name="O'Sullivan O."/>
            <person name="Ritari J."/>
            <person name="Douillard F.P."/>
            <person name="Paul Ross R."/>
            <person name="Yang R."/>
            <person name="Briner A.E."/>
            <person name="Felis G.E."/>
            <person name="de Vos W.M."/>
            <person name="Barrangou R."/>
            <person name="Klaenhammer T.R."/>
            <person name="Caufield P.W."/>
            <person name="Cui Y."/>
            <person name="Zhang H."/>
            <person name="O'Toole P.W."/>
        </authorList>
    </citation>
    <scope>NUCLEOTIDE SEQUENCE [LARGE SCALE GENOMIC DNA]</scope>
    <source>
        <strain evidence="10 11">DSM 16991</strain>
    </source>
</reference>
<keyword evidence="5 7" id="KW-1133">Transmembrane helix</keyword>
<dbReference type="PROSITE" id="PS50893">
    <property type="entry name" value="ABC_TRANSPORTER_2"/>
    <property type="match status" value="1"/>
</dbReference>
<dbReference type="InterPro" id="IPR036640">
    <property type="entry name" value="ABC1_TM_sf"/>
</dbReference>
<keyword evidence="2 7" id="KW-0812">Transmembrane</keyword>
<dbReference type="GO" id="GO:0016887">
    <property type="term" value="F:ATP hydrolysis activity"/>
    <property type="evidence" value="ECO:0007669"/>
    <property type="project" value="InterPro"/>
</dbReference>
<evidence type="ECO:0000256" key="4">
    <source>
        <dbReference type="ARBA" id="ARBA00022840"/>
    </source>
</evidence>
<name>A0A0R1XH79_9LACO</name>
<dbReference type="Gene3D" id="1.20.1560.10">
    <property type="entry name" value="ABC transporter type 1, transmembrane domain"/>
    <property type="match status" value="1"/>
</dbReference>
<keyword evidence="4 10" id="KW-0067">ATP-binding</keyword>
<dbReference type="PROSITE" id="PS00675">
    <property type="entry name" value="SIGMA54_INTERACT_1"/>
    <property type="match status" value="1"/>
</dbReference>
<dbReference type="InterPro" id="IPR039421">
    <property type="entry name" value="Type_1_exporter"/>
</dbReference>
<feature type="transmembrane region" description="Helical" evidence="7">
    <location>
        <begin position="139"/>
        <end position="166"/>
    </location>
</feature>
<gene>
    <name evidence="10" type="ORF">FC91_GL002291</name>
</gene>
<dbReference type="SUPFAM" id="SSF90123">
    <property type="entry name" value="ABC transporter transmembrane region"/>
    <property type="match status" value="1"/>
</dbReference>
<dbReference type="PANTHER" id="PTHR43394:SF1">
    <property type="entry name" value="ATP-BINDING CASSETTE SUB-FAMILY B MEMBER 10, MITOCHONDRIAL"/>
    <property type="match status" value="1"/>
</dbReference>
<evidence type="ECO:0000256" key="6">
    <source>
        <dbReference type="ARBA" id="ARBA00023136"/>
    </source>
</evidence>
<dbReference type="Pfam" id="PF00005">
    <property type="entry name" value="ABC_tran"/>
    <property type="match status" value="1"/>
</dbReference>
<dbReference type="Proteomes" id="UP000050949">
    <property type="component" value="Unassembled WGS sequence"/>
</dbReference>
<feature type="transmembrane region" description="Helical" evidence="7">
    <location>
        <begin position="12"/>
        <end position="38"/>
    </location>
</feature>
<evidence type="ECO:0000256" key="5">
    <source>
        <dbReference type="ARBA" id="ARBA00022989"/>
    </source>
</evidence>
<dbReference type="SMART" id="SM00382">
    <property type="entry name" value="AAA"/>
    <property type="match status" value="1"/>
</dbReference>
<dbReference type="PANTHER" id="PTHR43394">
    <property type="entry name" value="ATP-DEPENDENT PERMEASE MDL1, MITOCHONDRIAL"/>
    <property type="match status" value="1"/>
</dbReference>
<evidence type="ECO:0000256" key="2">
    <source>
        <dbReference type="ARBA" id="ARBA00022692"/>
    </source>
</evidence>
<dbReference type="GO" id="GO:0005524">
    <property type="term" value="F:ATP binding"/>
    <property type="evidence" value="ECO:0007669"/>
    <property type="project" value="UniProtKB-KW"/>
</dbReference>
<comment type="subcellular location">
    <subcellularLocation>
        <location evidence="1">Cell membrane</location>
        <topology evidence="1">Multi-pass membrane protein</topology>
    </subcellularLocation>
</comment>
<evidence type="ECO:0000256" key="1">
    <source>
        <dbReference type="ARBA" id="ARBA00004651"/>
    </source>
</evidence>
<feature type="transmembrane region" description="Helical" evidence="7">
    <location>
        <begin position="50"/>
        <end position="67"/>
    </location>
</feature>
<keyword evidence="6 7" id="KW-0472">Membrane</keyword>
<dbReference type="GO" id="GO:0015421">
    <property type="term" value="F:ABC-type oligopeptide transporter activity"/>
    <property type="evidence" value="ECO:0007669"/>
    <property type="project" value="TreeGrafter"/>
</dbReference>
<evidence type="ECO:0000256" key="7">
    <source>
        <dbReference type="SAM" id="Phobius"/>
    </source>
</evidence>
<dbReference type="PROSITE" id="PS50929">
    <property type="entry name" value="ABC_TM1F"/>
    <property type="match status" value="1"/>
</dbReference>
<feature type="domain" description="ABC transmembrane type-1" evidence="9">
    <location>
        <begin position="23"/>
        <end position="296"/>
    </location>
</feature>
<keyword evidence="3" id="KW-0547">Nucleotide-binding</keyword>
<sequence>MHSFNYMRRQPLRLLFYLIIVPIAALSEVGLSWVLQVITDVVTGKQHFDYAWLCAGILLYIIARALLSFAQSFQRSRLLANGSRMLRNDLYSATLARSLNQFSRHDHGFFLAKFNKEVEVIEDTYYGTALRGYYLIWQLVFALAGTILIKPLVTVAIILLCIPSMLVPMFSQKKTGPAQTAVVDASTGYNNRVEDFINGFGTVKFNAAGSRFGNLFTNATAWLAKKEIHNQFVIKVISELLNFFDNIQYIGTWLLGGYLVLRGSITLGELVAFSQLMVFISYPLFSAADMLSQFYGGRAVVKNVTQYLQDAAPETPKAHLPQQIQAIDYHKVGLTVDDQPLLQGVGLHLATDRKYLIVGQSGSGKSTLMRQLFGYYQGYTGTITIDGIDLRDVSFSDITSHLTYVDQSTYLFNATLADNVTVFHDIPADKIRQAVAQSGLQDLLANNPDALQRMLSDKSTAISGGERQRLALARNRLKGPIFTIYDELTSGLDPRIATQIEDDLFASEQGLVLITHRYNPTIFAKADDIIVVNQGRIVTVGQDDSVDVQHALQQLGFL</sequence>
<dbReference type="InterPro" id="IPR025662">
    <property type="entry name" value="Sigma_54_int_dom_ATP-bd_1"/>
</dbReference>
<dbReference type="CDD" id="cd03228">
    <property type="entry name" value="ABCC_MRP_Like"/>
    <property type="match status" value="1"/>
</dbReference>
<dbReference type="InterPro" id="IPR003593">
    <property type="entry name" value="AAA+_ATPase"/>
</dbReference>
<dbReference type="GO" id="GO:0005886">
    <property type="term" value="C:plasma membrane"/>
    <property type="evidence" value="ECO:0007669"/>
    <property type="project" value="UniProtKB-SubCell"/>
</dbReference>
<comment type="caution">
    <text evidence="10">The sequence shown here is derived from an EMBL/GenBank/DDBJ whole genome shotgun (WGS) entry which is preliminary data.</text>
</comment>
<dbReference type="AlphaFoldDB" id="A0A0R1XH79"/>
<protein>
    <submittedName>
        <fullName evidence="10">Abc transporter atp-binding and membrane spanning permease</fullName>
    </submittedName>
</protein>
<dbReference type="CDD" id="cd07346">
    <property type="entry name" value="ABC_6TM_exporters"/>
    <property type="match status" value="1"/>
</dbReference>
<dbReference type="InterPro" id="IPR003439">
    <property type="entry name" value="ABC_transporter-like_ATP-bd"/>
</dbReference>
<organism evidence="10 11">
    <name type="scientific">Schleiferilactobacillus harbinensis DSM 16991</name>
    <dbReference type="NCBI Taxonomy" id="1122147"/>
    <lineage>
        <taxon>Bacteria</taxon>
        <taxon>Bacillati</taxon>
        <taxon>Bacillota</taxon>
        <taxon>Bacilli</taxon>
        <taxon>Lactobacillales</taxon>
        <taxon>Lactobacillaceae</taxon>
        <taxon>Schleiferilactobacillus</taxon>
    </lineage>
</organism>
<evidence type="ECO:0000313" key="10">
    <source>
        <dbReference type="EMBL" id="KRM27828.1"/>
    </source>
</evidence>
<dbReference type="Gene3D" id="3.40.50.300">
    <property type="entry name" value="P-loop containing nucleotide triphosphate hydrolases"/>
    <property type="match status" value="1"/>
</dbReference>
<evidence type="ECO:0000259" key="8">
    <source>
        <dbReference type="PROSITE" id="PS50893"/>
    </source>
</evidence>
<dbReference type="PATRIC" id="fig|1122147.4.peg.2369"/>
<accession>A0A0R1XH79</accession>
<dbReference type="OrthoDB" id="2260349at2"/>
<proteinExistence type="predicted"/>